<name>A0A318JN58_9NOCA</name>
<dbReference type="Proteomes" id="UP000247569">
    <property type="component" value="Unassembled WGS sequence"/>
</dbReference>
<organism evidence="1 2">
    <name type="scientific">Nocardia tenerifensis</name>
    <dbReference type="NCBI Taxonomy" id="228006"/>
    <lineage>
        <taxon>Bacteria</taxon>
        <taxon>Bacillati</taxon>
        <taxon>Actinomycetota</taxon>
        <taxon>Actinomycetes</taxon>
        <taxon>Mycobacteriales</taxon>
        <taxon>Nocardiaceae</taxon>
        <taxon>Nocardia</taxon>
    </lineage>
</organism>
<accession>A0A318JN58</accession>
<keyword evidence="2" id="KW-1185">Reference proteome</keyword>
<protein>
    <submittedName>
        <fullName evidence="1">Uncharacterized protein</fullName>
    </submittedName>
</protein>
<dbReference type="EMBL" id="QJKF01000032">
    <property type="protein sequence ID" value="PXX52638.1"/>
    <property type="molecule type" value="Genomic_DNA"/>
</dbReference>
<sequence length="56" mass="6172">MSAIPTEYPIVMTDGVDDYIVSNATEYVNAVFKLGHAEKAEVEAIDKPSRRRASKS</sequence>
<evidence type="ECO:0000313" key="1">
    <source>
        <dbReference type="EMBL" id="PXX52638.1"/>
    </source>
</evidence>
<comment type="caution">
    <text evidence="1">The sequence shown here is derived from an EMBL/GenBank/DDBJ whole genome shotgun (WGS) entry which is preliminary data.</text>
</comment>
<reference evidence="1 2" key="1">
    <citation type="submission" date="2018-05" db="EMBL/GenBank/DDBJ databases">
        <title>Genomic Encyclopedia of Type Strains, Phase IV (KMG-IV): sequencing the most valuable type-strain genomes for metagenomic binning, comparative biology and taxonomic classification.</title>
        <authorList>
            <person name="Goeker M."/>
        </authorList>
    </citation>
    <scope>NUCLEOTIDE SEQUENCE [LARGE SCALE GENOMIC DNA]</scope>
    <source>
        <strain evidence="1 2">DSM 44704</strain>
    </source>
</reference>
<gene>
    <name evidence="1" type="ORF">DFR70_13223</name>
</gene>
<dbReference type="AlphaFoldDB" id="A0A318JN58"/>
<evidence type="ECO:0000313" key="2">
    <source>
        <dbReference type="Proteomes" id="UP000247569"/>
    </source>
</evidence>
<proteinExistence type="predicted"/>